<dbReference type="EMBL" id="JAIVGD010000013">
    <property type="protein sequence ID" value="KAH0763433.1"/>
    <property type="molecule type" value="Genomic_DNA"/>
</dbReference>
<feature type="coiled-coil region" evidence="1">
    <location>
        <begin position="44"/>
        <end position="145"/>
    </location>
</feature>
<evidence type="ECO:0000313" key="2">
    <source>
        <dbReference type="EMBL" id="KAH0763433.1"/>
    </source>
</evidence>
<keyword evidence="3" id="KW-1185">Reference proteome</keyword>
<comment type="caution">
    <text evidence="2">The sequence shown here is derived from an EMBL/GenBank/DDBJ whole genome shotgun (WGS) entry which is preliminary data.</text>
</comment>
<organism evidence="2 3">
    <name type="scientific">Solanum tuberosum</name>
    <name type="common">Potato</name>
    <dbReference type="NCBI Taxonomy" id="4113"/>
    <lineage>
        <taxon>Eukaryota</taxon>
        <taxon>Viridiplantae</taxon>
        <taxon>Streptophyta</taxon>
        <taxon>Embryophyta</taxon>
        <taxon>Tracheophyta</taxon>
        <taxon>Spermatophyta</taxon>
        <taxon>Magnoliopsida</taxon>
        <taxon>eudicotyledons</taxon>
        <taxon>Gunneridae</taxon>
        <taxon>Pentapetalae</taxon>
        <taxon>asterids</taxon>
        <taxon>lamiids</taxon>
        <taxon>Solanales</taxon>
        <taxon>Solanaceae</taxon>
        <taxon>Solanoideae</taxon>
        <taxon>Solaneae</taxon>
        <taxon>Solanum</taxon>
    </lineage>
</organism>
<gene>
    <name evidence="2" type="ORF">KY290_019506</name>
</gene>
<evidence type="ECO:0000256" key="1">
    <source>
        <dbReference type="SAM" id="Coils"/>
    </source>
</evidence>
<keyword evidence="1" id="KW-0175">Coiled coil</keyword>
<dbReference type="Proteomes" id="UP000826656">
    <property type="component" value="Unassembled WGS sequence"/>
</dbReference>
<evidence type="ECO:0000313" key="3">
    <source>
        <dbReference type="Proteomes" id="UP000826656"/>
    </source>
</evidence>
<accession>A0ABQ7VJC7</accession>
<name>A0ABQ7VJC7_SOLTU</name>
<sequence length="164" mass="18591">MEQDQLKHELVEMTMRVSNKDAGIAFIKAELLKAQIEGPDTEEVKELKKQNEELFAKIVALQEKMILSKISQLVMEQNQLKHELEEMTMRVTNKDAEIALLKAELLKAQTEGPGTEEVKELKKQNEELLAKIAALQEKMIRDNDAANSRLTLVINSLSHKPLSS</sequence>
<reference evidence="2 3" key="1">
    <citation type="journal article" date="2021" name="bioRxiv">
        <title>Chromosome-scale and haplotype-resolved genome assembly of a tetraploid potato cultivar.</title>
        <authorList>
            <person name="Sun H."/>
            <person name="Jiao W.-B."/>
            <person name="Krause K."/>
            <person name="Campoy J.A."/>
            <person name="Goel M."/>
            <person name="Folz-Donahue K."/>
            <person name="Kukat C."/>
            <person name="Huettel B."/>
            <person name="Schneeberger K."/>
        </authorList>
    </citation>
    <scope>NUCLEOTIDE SEQUENCE [LARGE SCALE GENOMIC DNA]</scope>
    <source>
        <strain evidence="2">SolTubOtavaFocal</strain>
        <tissue evidence="2">Leaves</tissue>
    </source>
</reference>
<protein>
    <submittedName>
        <fullName evidence="2">Uncharacterized protein</fullName>
    </submittedName>
</protein>
<proteinExistence type="predicted"/>